<gene>
    <name evidence="2" type="ORF">ATL42_1680</name>
</gene>
<proteinExistence type="predicted"/>
<protein>
    <submittedName>
        <fullName evidence="2">Uncharacterized protein</fullName>
    </submittedName>
</protein>
<keyword evidence="3" id="KW-1185">Reference proteome</keyword>
<accession>A0A2A9E6I7</accession>
<feature type="signal peptide" evidence="1">
    <location>
        <begin position="1"/>
        <end position="27"/>
    </location>
</feature>
<keyword evidence="1" id="KW-0732">Signal</keyword>
<sequence>MNRLKTCFAALGIVASLGLATASVASATASGVPVNGCQGQYWNTAFNSYCSAVTVAANYATTGTCSSQSAVTTGYTYKTSGYVGYLQGGECTYSVSYAQTAIK</sequence>
<evidence type="ECO:0000256" key="1">
    <source>
        <dbReference type="SAM" id="SignalP"/>
    </source>
</evidence>
<evidence type="ECO:0000313" key="2">
    <source>
        <dbReference type="EMBL" id="PFG33790.1"/>
    </source>
</evidence>
<name>A0A2A9E6I7_9MICO</name>
<dbReference type="Proteomes" id="UP000225548">
    <property type="component" value="Unassembled WGS sequence"/>
</dbReference>
<reference evidence="2 3" key="1">
    <citation type="submission" date="2017-10" db="EMBL/GenBank/DDBJ databases">
        <title>Sequencing the genomes of 1000 actinobacteria strains.</title>
        <authorList>
            <person name="Klenk H.-P."/>
        </authorList>
    </citation>
    <scope>NUCLEOTIDE SEQUENCE [LARGE SCALE GENOMIC DNA]</scope>
    <source>
        <strain evidence="2 3">DSM 18966</strain>
    </source>
</reference>
<dbReference type="AlphaFoldDB" id="A0A2A9E6I7"/>
<feature type="chain" id="PRO_5012021286" evidence="1">
    <location>
        <begin position="28"/>
        <end position="103"/>
    </location>
</feature>
<organism evidence="2 3">
    <name type="scientific">Sanguibacter antarcticus</name>
    <dbReference type="NCBI Taxonomy" id="372484"/>
    <lineage>
        <taxon>Bacteria</taxon>
        <taxon>Bacillati</taxon>
        <taxon>Actinomycetota</taxon>
        <taxon>Actinomycetes</taxon>
        <taxon>Micrococcales</taxon>
        <taxon>Sanguibacteraceae</taxon>
        <taxon>Sanguibacter</taxon>
    </lineage>
</organism>
<dbReference type="EMBL" id="PDJG01000001">
    <property type="protein sequence ID" value="PFG33790.1"/>
    <property type="molecule type" value="Genomic_DNA"/>
</dbReference>
<evidence type="ECO:0000313" key="3">
    <source>
        <dbReference type="Proteomes" id="UP000225548"/>
    </source>
</evidence>
<comment type="caution">
    <text evidence="2">The sequence shown here is derived from an EMBL/GenBank/DDBJ whole genome shotgun (WGS) entry which is preliminary data.</text>
</comment>